<comment type="caution">
    <text evidence="1">The sequence shown here is derived from an EMBL/GenBank/DDBJ whole genome shotgun (WGS) entry which is preliminary data.</text>
</comment>
<dbReference type="CDD" id="cd18699">
    <property type="entry name" value="PIN_VapC_like"/>
    <property type="match status" value="1"/>
</dbReference>
<dbReference type="AlphaFoldDB" id="A0A8T5UTB9"/>
<dbReference type="RefSeq" id="WP_223790836.1">
    <property type="nucleotide sequence ID" value="NZ_JAIOUQ010000003.1"/>
</dbReference>
<reference evidence="2" key="1">
    <citation type="journal article" date="2022" name="Microbiol. Resour. Announc.">
        <title>Draft Genome Sequence of a Methanogenic Archaeon from West Spitsbergen Permafrost.</title>
        <authorList>
            <person name="Trubitsyn V."/>
            <person name="Rivkina E."/>
            <person name="Shcherbakova V."/>
        </authorList>
    </citation>
    <scope>NUCLEOTIDE SEQUENCE [LARGE SCALE GENOMIC DNA]</scope>
    <source>
        <strain evidence="2">VT</strain>
    </source>
</reference>
<dbReference type="Proteomes" id="UP000825933">
    <property type="component" value="Unassembled WGS sequence"/>
</dbReference>
<keyword evidence="2" id="KW-1185">Reference proteome</keyword>
<evidence type="ECO:0000313" key="1">
    <source>
        <dbReference type="EMBL" id="MBZ2165216.1"/>
    </source>
</evidence>
<sequence>MRVLTDTNIFILREDNSVVSENLQNLLRILNKESVTILIHPISKAEIKKDKDKDRKKVSLSKIETYPLLESPPNPIGDNEYLTVVGKPKNSHDINDNIILYSVYKNAVDFFITEDRGIHKKASKLGIEDRVFTLDEALTTFEEMFKEFQPPYPPAIAAKKVYNLDVNDEIFDSLRDEYDGFDEWFIDISKEGRDCWVHFNSDESIGAVLIYKQEDDIIELKDKTLDKKKRVKISTFKAKKTGFKIGELFLKLSIEFALKNNATEIYLTHFSKPDDHLVELITDYGFSYVGKNRRYEDDVYLKELNPSKEDLKHLFDSDGPVKVAKTFYPHFYDGTEVNKFIVPIRPEFHHRLYVDYKGRQTTIPEFSNEFIIEGNTIKKAYICNSVRINMNPGDLLFFYRSHDVKELTTIGVVEKVFIDKNKEDIIKIVGKRTVYTNKEIEEISKKRTFVILFIMVFHLPKSIKLEELKKANVLKAAPQSIINVTDKYITIKELGDINGRFTFD</sequence>
<dbReference type="EMBL" id="JAIOUQ010000003">
    <property type="protein sequence ID" value="MBZ2165216.1"/>
    <property type="molecule type" value="Genomic_DNA"/>
</dbReference>
<evidence type="ECO:0000313" key="2">
    <source>
        <dbReference type="Proteomes" id="UP000825933"/>
    </source>
</evidence>
<evidence type="ECO:0008006" key="3">
    <source>
        <dbReference type="Google" id="ProtNLM"/>
    </source>
</evidence>
<organism evidence="1 2">
    <name type="scientific">Methanobacterium spitsbergense</name>
    <dbReference type="NCBI Taxonomy" id="2874285"/>
    <lineage>
        <taxon>Archaea</taxon>
        <taxon>Methanobacteriati</taxon>
        <taxon>Methanobacteriota</taxon>
        <taxon>Methanomada group</taxon>
        <taxon>Methanobacteria</taxon>
        <taxon>Methanobacteriales</taxon>
        <taxon>Methanobacteriaceae</taxon>
        <taxon>Methanobacterium</taxon>
    </lineage>
</organism>
<accession>A0A8T5UTB9</accession>
<gene>
    <name evidence="1" type="ORF">K8N75_04050</name>
</gene>
<proteinExistence type="predicted"/>
<dbReference type="Gene3D" id="3.40.630.30">
    <property type="match status" value="1"/>
</dbReference>
<name>A0A8T5UTB9_9EURY</name>
<protein>
    <recommendedName>
        <fullName evidence="3">N-acetyltransferase domain-containing protein</fullName>
    </recommendedName>
</protein>